<proteinExistence type="predicted"/>
<evidence type="ECO:0000313" key="3">
    <source>
        <dbReference type="Proteomes" id="UP000290572"/>
    </source>
</evidence>
<keyword evidence="3" id="KW-1185">Reference proteome</keyword>
<dbReference type="Proteomes" id="UP000290572">
    <property type="component" value="Unassembled WGS sequence"/>
</dbReference>
<name>A0A498NNL5_LABRO</name>
<keyword evidence="1" id="KW-0732">Signal</keyword>
<feature type="chain" id="PRO_5019839205" evidence="1">
    <location>
        <begin position="26"/>
        <end position="80"/>
    </location>
</feature>
<dbReference type="EMBL" id="QBIY01011269">
    <property type="protein sequence ID" value="RXN33349.1"/>
    <property type="molecule type" value="Genomic_DNA"/>
</dbReference>
<dbReference type="PROSITE" id="PS51257">
    <property type="entry name" value="PROKAR_LIPOPROTEIN"/>
    <property type="match status" value="1"/>
</dbReference>
<protein>
    <submittedName>
        <fullName evidence="2">C-C motif chemokine 8-like isoform X1</fullName>
    </submittedName>
</protein>
<dbReference type="AlphaFoldDB" id="A0A498NNL5"/>
<sequence>MAWTSRLITIAVLIALMGCFIGAQGNYRRPTRVGVSCCKKVSKGRIPATTKLIGYESMCECNNRRIRSALIQMRAGFKGI</sequence>
<feature type="signal peptide" evidence="1">
    <location>
        <begin position="1"/>
        <end position="25"/>
    </location>
</feature>
<comment type="caution">
    <text evidence="2">The sequence shown here is derived from an EMBL/GenBank/DDBJ whole genome shotgun (WGS) entry which is preliminary data.</text>
</comment>
<organism evidence="2 3">
    <name type="scientific">Labeo rohita</name>
    <name type="common">Indian major carp</name>
    <name type="synonym">Cyprinus rohita</name>
    <dbReference type="NCBI Taxonomy" id="84645"/>
    <lineage>
        <taxon>Eukaryota</taxon>
        <taxon>Metazoa</taxon>
        <taxon>Chordata</taxon>
        <taxon>Craniata</taxon>
        <taxon>Vertebrata</taxon>
        <taxon>Euteleostomi</taxon>
        <taxon>Actinopterygii</taxon>
        <taxon>Neopterygii</taxon>
        <taxon>Teleostei</taxon>
        <taxon>Ostariophysi</taxon>
        <taxon>Cypriniformes</taxon>
        <taxon>Cyprinidae</taxon>
        <taxon>Labeoninae</taxon>
        <taxon>Labeonini</taxon>
        <taxon>Labeo</taxon>
    </lineage>
</organism>
<evidence type="ECO:0000256" key="1">
    <source>
        <dbReference type="SAM" id="SignalP"/>
    </source>
</evidence>
<reference evidence="2 3" key="1">
    <citation type="submission" date="2018-03" db="EMBL/GenBank/DDBJ databases">
        <title>Draft genome sequence of Rohu Carp (Labeo rohita).</title>
        <authorList>
            <person name="Das P."/>
            <person name="Kushwaha B."/>
            <person name="Joshi C.G."/>
            <person name="Kumar D."/>
            <person name="Nagpure N.S."/>
            <person name="Sahoo L."/>
            <person name="Das S.P."/>
            <person name="Bit A."/>
            <person name="Patnaik S."/>
            <person name="Meher P.K."/>
            <person name="Jayasankar P."/>
            <person name="Koringa P.G."/>
            <person name="Patel N.V."/>
            <person name="Hinsu A.T."/>
            <person name="Kumar R."/>
            <person name="Pandey M."/>
            <person name="Agarwal S."/>
            <person name="Srivastava S."/>
            <person name="Singh M."/>
            <person name="Iquebal M.A."/>
            <person name="Jaiswal S."/>
            <person name="Angadi U.B."/>
            <person name="Kumar N."/>
            <person name="Raza M."/>
            <person name="Shah T.M."/>
            <person name="Rai A."/>
            <person name="Jena J.K."/>
        </authorList>
    </citation>
    <scope>NUCLEOTIDE SEQUENCE [LARGE SCALE GENOMIC DNA]</scope>
    <source>
        <strain evidence="2">DASCIFA01</strain>
        <tissue evidence="2">Testis</tissue>
    </source>
</reference>
<evidence type="ECO:0000313" key="2">
    <source>
        <dbReference type="EMBL" id="RXN33349.1"/>
    </source>
</evidence>
<accession>A0A498NNL5</accession>
<gene>
    <name evidence="2" type="ORF">ROHU_004303</name>
</gene>